<reference evidence="3" key="1">
    <citation type="journal article" date="2019" name="Int. J. Syst. Evol. Microbiol.">
        <title>The Global Catalogue of Microorganisms (GCM) 10K type strain sequencing project: providing services to taxonomists for standard genome sequencing and annotation.</title>
        <authorList>
            <consortium name="The Broad Institute Genomics Platform"/>
            <consortium name="The Broad Institute Genome Sequencing Center for Infectious Disease"/>
            <person name="Wu L."/>
            <person name="Ma J."/>
        </authorList>
    </citation>
    <scope>NUCLEOTIDE SEQUENCE [LARGE SCALE GENOMIC DNA]</scope>
    <source>
        <strain evidence="3">KCTC 52127</strain>
    </source>
</reference>
<evidence type="ECO:0000256" key="1">
    <source>
        <dbReference type="SAM" id="Phobius"/>
    </source>
</evidence>
<feature type="transmembrane region" description="Helical" evidence="1">
    <location>
        <begin position="28"/>
        <end position="54"/>
    </location>
</feature>
<organism evidence="2 3">
    <name type="scientific">Pseudotenacibaculum haliotis</name>
    <dbReference type="NCBI Taxonomy" id="1862138"/>
    <lineage>
        <taxon>Bacteria</taxon>
        <taxon>Pseudomonadati</taxon>
        <taxon>Bacteroidota</taxon>
        <taxon>Flavobacteriia</taxon>
        <taxon>Flavobacteriales</taxon>
        <taxon>Flavobacteriaceae</taxon>
        <taxon>Pseudotenacibaculum</taxon>
    </lineage>
</organism>
<dbReference type="RefSeq" id="WP_379664569.1">
    <property type="nucleotide sequence ID" value="NZ_JBHULH010000001.1"/>
</dbReference>
<dbReference type="EMBL" id="JBHULH010000001">
    <property type="protein sequence ID" value="MFD2565844.1"/>
    <property type="molecule type" value="Genomic_DNA"/>
</dbReference>
<keyword evidence="1" id="KW-1133">Transmembrane helix</keyword>
<gene>
    <name evidence="2" type="ORF">ACFSRZ_00590</name>
</gene>
<evidence type="ECO:0000313" key="3">
    <source>
        <dbReference type="Proteomes" id="UP001597508"/>
    </source>
</evidence>
<dbReference type="Proteomes" id="UP001597508">
    <property type="component" value="Unassembled WGS sequence"/>
</dbReference>
<proteinExistence type="predicted"/>
<protein>
    <submittedName>
        <fullName evidence="2">Uncharacterized protein</fullName>
    </submittedName>
</protein>
<keyword evidence="1" id="KW-0472">Membrane</keyword>
<comment type="caution">
    <text evidence="2">The sequence shown here is derived from an EMBL/GenBank/DDBJ whole genome shotgun (WGS) entry which is preliminary data.</text>
</comment>
<feature type="transmembrane region" description="Helical" evidence="1">
    <location>
        <begin position="66"/>
        <end position="87"/>
    </location>
</feature>
<keyword evidence="1" id="KW-0812">Transmembrane</keyword>
<name>A0ABW5LPR6_9FLAO</name>
<accession>A0ABW5LPR6</accession>
<sequence>MLGILLLFFIGKFFYKLAEEFQKSKWGYAVLGVITYYAGTFIYGVLYSVIFFINNPDAFESDIDTWTLRLTAIPAGLGLAYLLYYLLKRSWEKSKESNEGSLNIDDIGTD</sequence>
<evidence type="ECO:0000313" key="2">
    <source>
        <dbReference type="EMBL" id="MFD2565844.1"/>
    </source>
</evidence>
<keyword evidence="3" id="KW-1185">Reference proteome</keyword>